<organism evidence="1 2">
    <name type="scientific">Dyella nitratireducens</name>
    <dbReference type="NCBI Taxonomy" id="1849580"/>
    <lineage>
        <taxon>Bacteria</taxon>
        <taxon>Pseudomonadati</taxon>
        <taxon>Pseudomonadota</taxon>
        <taxon>Gammaproteobacteria</taxon>
        <taxon>Lysobacterales</taxon>
        <taxon>Rhodanobacteraceae</taxon>
        <taxon>Dyella</taxon>
    </lineage>
</organism>
<sequence length="91" mass="10500">MPLPIRIAGEYDDTDLRHPAQMLRDRKTTIVIQAYAEHRDVERPRQHVPIQLGGACSALHRKAMPAQRREKNLLTKCGIVFQHDNVKVLHE</sequence>
<protein>
    <submittedName>
        <fullName evidence="1">Uncharacterized protein</fullName>
    </submittedName>
</protein>
<dbReference type="EMBL" id="BMJA01000002">
    <property type="protein sequence ID" value="GGA34041.1"/>
    <property type="molecule type" value="Genomic_DNA"/>
</dbReference>
<name>A0ABQ1FZM8_9GAMM</name>
<keyword evidence="2" id="KW-1185">Reference proteome</keyword>
<comment type="caution">
    <text evidence="1">The sequence shown here is derived from an EMBL/GenBank/DDBJ whole genome shotgun (WGS) entry which is preliminary data.</text>
</comment>
<proteinExistence type="predicted"/>
<gene>
    <name evidence="1" type="ORF">GCM10010981_23720</name>
</gene>
<evidence type="ECO:0000313" key="1">
    <source>
        <dbReference type="EMBL" id="GGA34041.1"/>
    </source>
</evidence>
<evidence type="ECO:0000313" key="2">
    <source>
        <dbReference type="Proteomes" id="UP000620046"/>
    </source>
</evidence>
<accession>A0ABQ1FZM8</accession>
<reference evidence="2" key="1">
    <citation type="journal article" date="2019" name="Int. J. Syst. Evol. Microbiol.">
        <title>The Global Catalogue of Microorganisms (GCM) 10K type strain sequencing project: providing services to taxonomists for standard genome sequencing and annotation.</title>
        <authorList>
            <consortium name="The Broad Institute Genomics Platform"/>
            <consortium name="The Broad Institute Genome Sequencing Center for Infectious Disease"/>
            <person name="Wu L."/>
            <person name="Ma J."/>
        </authorList>
    </citation>
    <scope>NUCLEOTIDE SEQUENCE [LARGE SCALE GENOMIC DNA]</scope>
    <source>
        <strain evidence="2">CGMCC 1.15439</strain>
    </source>
</reference>
<dbReference type="Proteomes" id="UP000620046">
    <property type="component" value="Unassembled WGS sequence"/>
</dbReference>